<protein>
    <submittedName>
        <fullName evidence="1">Uncharacterized protein</fullName>
    </submittedName>
</protein>
<name>A0ABD0M512_9CAEN</name>
<sequence>MPNALGDTTDSKVFSDTSQTANADKHSVYPDTNVELILRPDKAELHKRCVSLAGSWRSFWQTGWCLALVAHTAQGFLATNVTGSADLDCLGGRYDKRQAVKTLLAPLPNKDAISILQSQRNRFLVFFFYILSQQPARPRKLGPAYVDTIHHARLSSCLNYYLFEVRVTNYVALPNRRVILPG</sequence>
<keyword evidence="2" id="KW-1185">Reference proteome</keyword>
<proteinExistence type="predicted"/>
<dbReference type="AlphaFoldDB" id="A0ABD0M512"/>
<accession>A0ABD0M512</accession>
<reference evidence="1 2" key="1">
    <citation type="journal article" date="2023" name="Sci. Data">
        <title>Genome assembly of the Korean intertidal mud-creeper Batillaria attramentaria.</title>
        <authorList>
            <person name="Patra A.K."/>
            <person name="Ho P.T."/>
            <person name="Jun S."/>
            <person name="Lee S.J."/>
            <person name="Kim Y."/>
            <person name="Won Y.J."/>
        </authorList>
    </citation>
    <scope>NUCLEOTIDE SEQUENCE [LARGE SCALE GENOMIC DNA]</scope>
    <source>
        <strain evidence="1">Wonlab-2016</strain>
    </source>
</reference>
<organism evidence="1 2">
    <name type="scientific">Batillaria attramentaria</name>
    <dbReference type="NCBI Taxonomy" id="370345"/>
    <lineage>
        <taxon>Eukaryota</taxon>
        <taxon>Metazoa</taxon>
        <taxon>Spiralia</taxon>
        <taxon>Lophotrochozoa</taxon>
        <taxon>Mollusca</taxon>
        <taxon>Gastropoda</taxon>
        <taxon>Caenogastropoda</taxon>
        <taxon>Sorbeoconcha</taxon>
        <taxon>Cerithioidea</taxon>
        <taxon>Batillariidae</taxon>
        <taxon>Batillaria</taxon>
    </lineage>
</organism>
<dbReference type="EMBL" id="JACVVK020000005">
    <property type="protein sequence ID" value="KAK7506831.1"/>
    <property type="molecule type" value="Genomic_DNA"/>
</dbReference>
<evidence type="ECO:0000313" key="1">
    <source>
        <dbReference type="EMBL" id="KAK7506831.1"/>
    </source>
</evidence>
<gene>
    <name evidence="1" type="ORF">BaRGS_00001682</name>
</gene>
<evidence type="ECO:0000313" key="2">
    <source>
        <dbReference type="Proteomes" id="UP001519460"/>
    </source>
</evidence>
<comment type="caution">
    <text evidence="1">The sequence shown here is derived from an EMBL/GenBank/DDBJ whole genome shotgun (WGS) entry which is preliminary data.</text>
</comment>
<dbReference type="Proteomes" id="UP001519460">
    <property type="component" value="Unassembled WGS sequence"/>
</dbReference>